<organism evidence="1 2">
    <name type="scientific">Caerostris extrusa</name>
    <name type="common">Bark spider</name>
    <name type="synonym">Caerostris bankana</name>
    <dbReference type="NCBI Taxonomy" id="172846"/>
    <lineage>
        <taxon>Eukaryota</taxon>
        <taxon>Metazoa</taxon>
        <taxon>Ecdysozoa</taxon>
        <taxon>Arthropoda</taxon>
        <taxon>Chelicerata</taxon>
        <taxon>Arachnida</taxon>
        <taxon>Araneae</taxon>
        <taxon>Araneomorphae</taxon>
        <taxon>Entelegynae</taxon>
        <taxon>Araneoidea</taxon>
        <taxon>Araneidae</taxon>
        <taxon>Caerostris</taxon>
    </lineage>
</organism>
<protein>
    <submittedName>
        <fullName evidence="1">Uncharacterized protein</fullName>
    </submittedName>
</protein>
<dbReference type="Proteomes" id="UP001054945">
    <property type="component" value="Unassembled WGS sequence"/>
</dbReference>
<proteinExistence type="predicted"/>
<dbReference type="EMBL" id="BPLR01001504">
    <property type="protein sequence ID" value="GIZ02772.1"/>
    <property type="molecule type" value="Genomic_DNA"/>
</dbReference>
<comment type="caution">
    <text evidence="1">The sequence shown here is derived from an EMBL/GenBank/DDBJ whole genome shotgun (WGS) entry which is preliminary data.</text>
</comment>
<evidence type="ECO:0000313" key="1">
    <source>
        <dbReference type="EMBL" id="GIZ02772.1"/>
    </source>
</evidence>
<dbReference type="AlphaFoldDB" id="A0AAV4Y688"/>
<evidence type="ECO:0000313" key="2">
    <source>
        <dbReference type="Proteomes" id="UP001054945"/>
    </source>
</evidence>
<keyword evidence="2" id="KW-1185">Reference proteome</keyword>
<reference evidence="1 2" key="1">
    <citation type="submission" date="2021-06" db="EMBL/GenBank/DDBJ databases">
        <title>Caerostris extrusa draft genome.</title>
        <authorList>
            <person name="Kono N."/>
            <person name="Arakawa K."/>
        </authorList>
    </citation>
    <scope>NUCLEOTIDE SEQUENCE [LARGE SCALE GENOMIC DNA]</scope>
</reference>
<gene>
    <name evidence="1" type="ORF">CEXT_19431</name>
</gene>
<sequence>MHAATGERTRICVCRRLHVYIYTDFPSPITTKPELVTKRSLPDSSRHWCKPPDWLFRNSVSKSQAANCLARIDPHVYFELFE</sequence>
<accession>A0AAV4Y688</accession>
<name>A0AAV4Y688_CAEEX</name>